<feature type="domain" description="UspA" evidence="2">
    <location>
        <begin position="154"/>
        <end position="276"/>
    </location>
</feature>
<gene>
    <name evidence="3" type="ORF">SAMN05892877_1379</name>
</gene>
<evidence type="ECO:0000313" key="3">
    <source>
        <dbReference type="EMBL" id="SOC48068.1"/>
    </source>
</evidence>
<accession>A0A285V391</accession>
<dbReference type="SUPFAM" id="SSF52402">
    <property type="entry name" value="Adenine nucleotide alpha hydrolases-like"/>
    <property type="match status" value="1"/>
</dbReference>
<evidence type="ECO:0000256" key="1">
    <source>
        <dbReference type="ARBA" id="ARBA00008791"/>
    </source>
</evidence>
<dbReference type="AlphaFoldDB" id="A0A285V391"/>
<keyword evidence="4" id="KW-1185">Reference proteome</keyword>
<dbReference type="Gene3D" id="3.40.50.12370">
    <property type="match status" value="1"/>
</dbReference>
<dbReference type="EMBL" id="OBQD01000037">
    <property type="protein sequence ID" value="SOC48068.1"/>
    <property type="molecule type" value="Genomic_DNA"/>
</dbReference>
<dbReference type="PANTHER" id="PTHR46268:SF15">
    <property type="entry name" value="UNIVERSAL STRESS PROTEIN HP_0031"/>
    <property type="match status" value="1"/>
</dbReference>
<evidence type="ECO:0000313" key="4">
    <source>
        <dbReference type="Proteomes" id="UP000219167"/>
    </source>
</evidence>
<organism evidence="3 4">
    <name type="scientific">Rhizobium subbaraonis</name>
    <dbReference type="NCBI Taxonomy" id="908946"/>
    <lineage>
        <taxon>Bacteria</taxon>
        <taxon>Pseudomonadati</taxon>
        <taxon>Pseudomonadota</taxon>
        <taxon>Alphaproteobacteria</taxon>
        <taxon>Hyphomicrobiales</taxon>
        <taxon>Rhizobiaceae</taxon>
        <taxon>Rhizobium/Agrobacterium group</taxon>
        <taxon>Rhizobium</taxon>
    </lineage>
</organism>
<reference evidence="3 4" key="1">
    <citation type="submission" date="2017-08" db="EMBL/GenBank/DDBJ databases">
        <authorList>
            <person name="de Groot N.N."/>
        </authorList>
    </citation>
    <scope>NUCLEOTIDE SEQUENCE [LARGE SCALE GENOMIC DNA]</scope>
    <source>
        <strain evidence="3 4">JC85</strain>
    </source>
</reference>
<evidence type="ECO:0000259" key="2">
    <source>
        <dbReference type="Pfam" id="PF00582"/>
    </source>
</evidence>
<dbReference type="OrthoDB" id="9804721at2"/>
<dbReference type="Proteomes" id="UP000219167">
    <property type="component" value="Unassembled WGS sequence"/>
</dbReference>
<dbReference type="CDD" id="cd00293">
    <property type="entry name" value="USP-like"/>
    <property type="match status" value="1"/>
</dbReference>
<sequence length="278" mass="29850">MRYKTVLSVIGVNDNREDLANAIAMAQAVDAHLSVMVIAMAAPPPIGAYAEAISPAWLEERQGDIDRLEGQTRRAQDQLVASGLSFDVQDLYAEFARADDDIARRALYTDLTLVGRGAMSDNMLCRKIVDGALFEAVAPVLVNPTERAFDMRPQTVLVAWDSRMEAARAVQQALPVLRQAGDVRVVLVDPVASQSSGGEDPGADIAAYLARQGATVTVEVMASGGRPVADVLKQHAMDAGAGLLVMGAYSHSRLRERVFGGVTRSMLETSKVPLFLSR</sequence>
<dbReference type="InterPro" id="IPR006016">
    <property type="entry name" value="UspA"/>
</dbReference>
<dbReference type="RefSeq" id="WP_097143226.1">
    <property type="nucleotide sequence ID" value="NZ_OBQD01000037.1"/>
</dbReference>
<comment type="similarity">
    <text evidence="1">Belongs to the universal stress protein A family.</text>
</comment>
<dbReference type="PANTHER" id="PTHR46268">
    <property type="entry name" value="STRESS RESPONSE PROTEIN NHAX"/>
    <property type="match status" value="1"/>
</dbReference>
<name>A0A285V391_9HYPH</name>
<dbReference type="Pfam" id="PF00582">
    <property type="entry name" value="Usp"/>
    <property type="match status" value="1"/>
</dbReference>
<protein>
    <submittedName>
        <fullName evidence="3">Nucleotide-binding universal stress UspA family protein</fullName>
    </submittedName>
</protein>
<proteinExistence type="inferred from homology"/>